<sequence length="115" mass="13377">MFCDSWQIALMWLKGVFRHICESRNLPQNLCPPKNAWHCSSVKESEFWNCVERAFPDGRGTSLVQDLVLSALGDRSCKEALDAGMDPQRVWDSICKASDFPEKYRYLYRINPRDM</sequence>
<dbReference type="Proteomes" id="UP001281731">
    <property type="component" value="Unassembled WGS sequence"/>
</dbReference>
<evidence type="ECO:0000313" key="3">
    <source>
        <dbReference type="Proteomes" id="UP001275049"/>
    </source>
</evidence>
<evidence type="ECO:0000313" key="4">
    <source>
        <dbReference type="Proteomes" id="UP001281731"/>
    </source>
</evidence>
<dbReference type="EMBL" id="JAWNGC010000004">
    <property type="protein sequence ID" value="MDY5154966.1"/>
    <property type="molecule type" value="Genomic_DNA"/>
</dbReference>
<proteinExistence type="predicted"/>
<dbReference type="EMBL" id="JAWNGA010000001">
    <property type="protein sequence ID" value="MDY5132336.1"/>
    <property type="molecule type" value="Genomic_DNA"/>
</dbReference>
<evidence type="ECO:0000313" key="2">
    <source>
        <dbReference type="EMBL" id="MDY5154966.1"/>
    </source>
</evidence>
<dbReference type="InterPro" id="IPR021408">
    <property type="entry name" value="DUF3046"/>
</dbReference>
<gene>
    <name evidence="2" type="ORF">R6G80_04410</name>
    <name evidence="1" type="ORF">R6G86_01080</name>
</gene>
<evidence type="ECO:0000313" key="1">
    <source>
        <dbReference type="EMBL" id="MDY5132336.1"/>
    </source>
</evidence>
<organism evidence="2 4">
    <name type="scientific">Actinotignum urinale</name>
    <dbReference type="NCBI Taxonomy" id="190146"/>
    <lineage>
        <taxon>Bacteria</taxon>
        <taxon>Bacillati</taxon>
        <taxon>Actinomycetota</taxon>
        <taxon>Actinomycetes</taxon>
        <taxon>Actinomycetales</taxon>
        <taxon>Actinomycetaceae</taxon>
        <taxon>Actinotignum</taxon>
    </lineage>
</organism>
<comment type="caution">
    <text evidence="2">The sequence shown here is derived from an EMBL/GenBank/DDBJ whole genome shotgun (WGS) entry which is preliminary data.</text>
</comment>
<protein>
    <submittedName>
        <fullName evidence="2">DUF3046 domain-containing protein</fullName>
    </submittedName>
</protein>
<dbReference type="Pfam" id="PF11248">
    <property type="entry name" value="DUF3046"/>
    <property type="match status" value="1"/>
</dbReference>
<reference evidence="2 3" key="1">
    <citation type="submission" date="2023-10" db="EMBL/GenBank/DDBJ databases">
        <title>Whole Genome based description of the genera Actinobaculum and Actinotignum reveals a complex phylogenetic relationship within the species included in the genus Actinotignum.</title>
        <authorList>
            <person name="Jensen C.S."/>
            <person name="Dargis R."/>
            <person name="Kemp M."/>
            <person name="Christensen J.J."/>
        </authorList>
    </citation>
    <scope>NUCLEOTIDE SEQUENCE</scope>
    <source>
        <strain evidence="2">SLA_B511</strain>
        <strain evidence="1 3">SLA_B974</strain>
    </source>
</reference>
<dbReference type="RefSeq" id="WP_320754842.1">
    <property type="nucleotide sequence ID" value="NZ_CP126967.1"/>
</dbReference>
<name>A0AAW9HMT6_9ACTO</name>
<accession>A0AAW9HMT6</accession>
<keyword evidence="3" id="KW-1185">Reference proteome</keyword>
<dbReference type="AlphaFoldDB" id="A0AAW9HMT6"/>
<dbReference type="Proteomes" id="UP001275049">
    <property type="component" value="Unassembled WGS sequence"/>
</dbReference>